<dbReference type="RefSeq" id="WP_011242397.1">
    <property type="nucleotide sequence ID" value="NC_006576.1"/>
</dbReference>
<dbReference type="AlphaFoldDB" id="A0A0H3JYY9"/>
<proteinExistence type="predicted"/>
<dbReference type="EMBL" id="AP008231">
    <property type="protein sequence ID" value="BAD78274.1"/>
    <property type="molecule type" value="Genomic_DNA"/>
</dbReference>
<accession>A0A0H3JYY9</accession>
<protein>
    <submittedName>
        <fullName evidence="3">Uncharacterized protein</fullName>
    </submittedName>
</protein>
<sequence>MSLALLIAAQLSCAAPALMAQAPATNPTVVDVLNPPAPPDDGPRNQAFFLALNRAKNLARAAAEQTNGGLNRYIAESKMYGGGSNTDYTYTNGFFTFQFVGGAPGWQPQGLPPTVESVISVSFDGKTVRTDYNGPIRSGTPTPAVTPQPTCTCPPAPNQP</sequence>
<evidence type="ECO:0000256" key="2">
    <source>
        <dbReference type="SAM" id="SignalP"/>
    </source>
</evidence>
<evidence type="ECO:0000313" key="3">
    <source>
        <dbReference type="EMBL" id="BAD78274.1"/>
    </source>
</evidence>
<dbReference type="KEGG" id="syc:syc0084_c"/>
<organism evidence="3 4">
    <name type="scientific">Synechococcus sp. (strain ATCC 27144 / PCC 6301 / SAUG 1402/1)</name>
    <name type="common">Anacystis nidulans</name>
    <dbReference type="NCBI Taxonomy" id="269084"/>
    <lineage>
        <taxon>Bacteria</taxon>
        <taxon>Bacillati</taxon>
        <taxon>Cyanobacteriota</taxon>
        <taxon>Cyanophyceae</taxon>
        <taxon>Synechococcales</taxon>
        <taxon>Synechococcaceae</taxon>
        <taxon>Synechococcus</taxon>
    </lineage>
</organism>
<evidence type="ECO:0000313" key="4">
    <source>
        <dbReference type="Proteomes" id="UP000001175"/>
    </source>
</evidence>
<dbReference type="GeneID" id="72430335"/>
<dbReference type="Proteomes" id="UP000001175">
    <property type="component" value="Chromosome"/>
</dbReference>
<feature type="chain" id="PRO_5002613263" evidence="2">
    <location>
        <begin position="21"/>
        <end position="160"/>
    </location>
</feature>
<gene>
    <name evidence="3" type="ordered locus">syc0084_c</name>
</gene>
<feature type="compositionally biased region" description="Low complexity" evidence="1">
    <location>
        <begin position="140"/>
        <end position="151"/>
    </location>
</feature>
<name>A0A0H3JYY9_SYNP6</name>
<feature type="region of interest" description="Disordered" evidence="1">
    <location>
        <begin position="130"/>
        <end position="160"/>
    </location>
</feature>
<reference evidence="3 4" key="1">
    <citation type="journal article" date="2007" name="Photosyn. Res.">
        <title>Complete nucleotide sequence of the freshwater unicellular cyanobacterium Synechococcus elongatus PCC 6301 chromosome: gene content and organization.</title>
        <authorList>
            <person name="Sugita C."/>
            <person name="Ogata K."/>
            <person name="Shikata M."/>
            <person name="Jikuya H."/>
            <person name="Takano J."/>
            <person name="Furumichi M."/>
            <person name="Kanehisa M."/>
            <person name="Omata T."/>
            <person name="Sugiura M."/>
            <person name="Sugita M."/>
        </authorList>
    </citation>
    <scope>NUCLEOTIDE SEQUENCE [LARGE SCALE GENOMIC DNA]</scope>
    <source>
        <strain evidence="4">ATCC 27144 / PCC 6301 / SAUG 1402/1</strain>
    </source>
</reference>
<evidence type="ECO:0000256" key="1">
    <source>
        <dbReference type="SAM" id="MobiDB-lite"/>
    </source>
</evidence>
<keyword evidence="2" id="KW-0732">Signal</keyword>
<feature type="signal peptide" evidence="2">
    <location>
        <begin position="1"/>
        <end position="20"/>
    </location>
</feature>